<evidence type="ECO:0000313" key="12">
    <source>
        <dbReference type="EMBL" id="KAL2537606.1"/>
    </source>
</evidence>
<accession>A0ABD1VK70</accession>
<dbReference type="AlphaFoldDB" id="A0ABD1VK70"/>
<evidence type="ECO:0000256" key="10">
    <source>
        <dbReference type="ARBA" id="ARBA00023270"/>
    </source>
</evidence>
<dbReference type="CDD" id="cd00948">
    <property type="entry name" value="FBP_aldolase_I_a"/>
    <property type="match status" value="1"/>
</dbReference>
<dbReference type="EMBL" id="JBFOLJ010000005">
    <property type="protein sequence ID" value="KAL2537606.1"/>
    <property type="molecule type" value="Genomic_DNA"/>
</dbReference>
<dbReference type="InterPro" id="IPR013785">
    <property type="entry name" value="Aldolase_TIM"/>
</dbReference>
<dbReference type="GO" id="GO:0004332">
    <property type="term" value="F:fructose-bisphosphate aldolase activity"/>
    <property type="evidence" value="ECO:0007669"/>
    <property type="project" value="UniProtKB-EC"/>
</dbReference>
<evidence type="ECO:0000313" key="13">
    <source>
        <dbReference type="Proteomes" id="UP001604277"/>
    </source>
</evidence>
<keyword evidence="13" id="KW-1185">Reference proteome</keyword>
<evidence type="ECO:0000256" key="6">
    <source>
        <dbReference type="ARBA" id="ARBA00022528"/>
    </source>
</evidence>
<keyword evidence="9 11" id="KW-0456">Lyase</keyword>
<dbReference type="Gene3D" id="3.20.20.70">
    <property type="entry name" value="Aldolase class I"/>
    <property type="match status" value="1"/>
</dbReference>
<dbReference type="InterPro" id="IPR029768">
    <property type="entry name" value="Aldolase_I_AS"/>
</dbReference>
<keyword evidence="10" id="KW-0704">Schiff base</keyword>
<keyword evidence="6" id="KW-0150">Chloroplast</keyword>
<gene>
    <name evidence="12" type="ORF">Fot_18997</name>
</gene>
<dbReference type="SUPFAM" id="SSF51569">
    <property type="entry name" value="Aldolase"/>
    <property type="match status" value="1"/>
</dbReference>
<dbReference type="Proteomes" id="UP001604277">
    <property type="component" value="Unassembled WGS sequence"/>
</dbReference>
<dbReference type="EC" id="4.1.2.13" evidence="5 11"/>
<evidence type="ECO:0000256" key="3">
    <source>
        <dbReference type="ARBA" id="ARBA00004714"/>
    </source>
</evidence>
<dbReference type="Pfam" id="PF00274">
    <property type="entry name" value="Glycolytic"/>
    <property type="match status" value="1"/>
</dbReference>
<evidence type="ECO:0000256" key="11">
    <source>
        <dbReference type="RuleBase" id="RU003994"/>
    </source>
</evidence>
<dbReference type="InterPro" id="IPR000741">
    <property type="entry name" value="FBA_I"/>
</dbReference>
<evidence type="ECO:0000256" key="4">
    <source>
        <dbReference type="ARBA" id="ARBA00010387"/>
    </source>
</evidence>
<evidence type="ECO:0000256" key="9">
    <source>
        <dbReference type="ARBA" id="ARBA00023239"/>
    </source>
</evidence>
<dbReference type="GO" id="GO:0006096">
    <property type="term" value="P:glycolytic process"/>
    <property type="evidence" value="ECO:0007669"/>
    <property type="project" value="UniProtKB-KW"/>
</dbReference>
<sequence>MASASLLKSSPVIDKAEFFKGQSLRQPSVSVVRCHPNAPSSLTIRASSYADELVKTAKTVASPGRGILAMDESNATCGKRLASIGLENTEANRQAYRTLLVTAPGLGQYISGAILFEETLYQSTTDGKKMVDVLVEQNIVPGIKVDKGLVPLSGSNDESWCQGLDGLASRTAAYYQQGARFAKWRTVVSIPNGPSALAVKEAAWGLARYAAIAQDNGLVPIVEPEILLDGEHGIDRTFEVAQKVWAEVFFYLAENNVLFEGILLKPSMVTPGAECKERATPEQVADYTLKLLHRRIPPAVPGIMFLSGGQSEVEATLNLNAMNQAPNPWHVSFSYARALQNTCLKTWGGSPENVKAAQDALLIRAKANSLAQLGKYTGEGESDEAKKGMFVKDYRKTQWLDVADLLLFKSRPAINPLSHQGVYNCKEFNKTRRD</sequence>
<name>A0ABD1VK70_9LAMI</name>
<dbReference type="PANTHER" id="PTHR11627">
    <property type="entry name" value="FRUCTOSE-BISPHOSPHATE ALDOLASE"/>
    <property type="match status" value="1"/>
</dbReference>
<comment type="similarity">
    <text evidence="4 11">Belongs to the class I fructose-bisphosphate aldolase family.</text>
</comment>
<comment type="pathway">
    <text evidence="3">Carbohydrate degradation; glycolysis; D-glyceraldehyde 3-phosphate and glycerone phosphate from D-glucose: step 4/4.</text>
</comment>
<dbReference type="FunFam" id="3.20.20.70:FF:000052">
    <property type="entry name" value="Fructose-bisphosphate aldolase"/>
    <property type="match status" value="1"/>
</dbReference>
<evidence type="ECO:0000256" key="7">
    <source>
        <dbReference type="ARBA" id="ARBA00022640"/>
    </source>
</evidence>
<protein>
    <recommendedName>
        <fullName evidence="5 11">Fructose-bisphosphate aldolase</fullName>
        <ecNumber evidence="5 11">4.1.2.13</ecNumber>
    </recommendedName>
</protein>
<comment type="caution">
    <text evidence="12">The sequence shown here is derived from an EMBL/GenBank/DDBJ whole genome shotgun (WGS) entry which is preliminary data.</text>
</comment>
<evidence type="ECO:0000256" key="1">
    <source>
        <dbReference type="ARBA" id="ARBA00000441"/>
    </source>
</evidence>
<comment type="catalytic activity">
    <reaction evidence="1 11">
        <text>beta-D-fructose 1,6-bisphosphate = D-glyceraldehyde 3-phosphate + dihydroxyacetone phosphate</text>
        <dbReference type="Rhea" id="RHEA:14729"/>
        <dbReference type="ChEBI" id="CHEBI:32966"/>
        <dbReference type="ChEBI" id="CHEBI:57642"/>
        <dbReference type="ChEBI" id="CHEBI:59776"/>
        <dbReference type="EC" id="4.1.2.13"/>
    </reaction>
</comment>
<keyword evidence="8 11" id="KW-0324">Glycolysis</keyword>
<dbReference type="GO" id="GO:0009507">
    <property type="term" value="C:chloroplast"/>
    <property type="evidence" value="ECO:0007669"/>
    <property type="project" value="UniProtKB-SubCell"/>
</dbReference>
<dbReference type="PROSITE" id="PS00158">
    <property type="entry name" value="ALDOLASE_CLASS_I"/>
    <property type="match status" value="1"/>
</dbReference>
<organism evidence="12 13">
    <name type="scientific">Forsythia ovata</name>
    <dbReference type="NCBI Taxonomy" id="205694"/>
    <lineage>
        <taxon>Eukaryota</taxon>
        <taxon>Viridiplantae</taxon>
        <taxon>Streptophyta</taxon>
        <taxon>Embryophyta</taxon>
        <taxon>Tracheophyta</taxon>
        <taxon>Spermatophyta</taxon>
        <taxon>Magnoliopsida</taxon>
        <taxon>eudicotyledons</taxon>
        <taxon>Gunneridae</taxon>
        <taxon>Pentapetalae</taxon>
        <taxon>asterids</taxon>
        <taxon>lamiids</taxon>
        <taxon>Lamiales</taxon>
        <taxon>Oleaceae</taxon>
        <taxon>Forsythieae</taxon>
        <taxon>Forsythia</taxon>
    </lineage>
</organism>
<keyword evidence="7" id="KW-0934">Plastid</keyword>
<dbReference type="NCBIfam" id="NF033379">
    <property type="entry name" value="FrucBisAld_I"/>
    <property type="match status" value="1"/>
</dbReference>
<evidence type="ECO:0000256" key="2">
    <source>
        <dbReference type="ARBA" id="ARBA00004229"/>
    </source>
</evidence>
<reference evidence="13" key="1">
    <citation type="submission" date="2024-07" db="EMBL/GenBank/DDBJ databases">
        <title>Two chromosome-level genome assemblies of Korean endemic species Abeliophyllum distichum and Forsythia ovata (Oleaceae).</title>
        <authorList>
            <person name="Jang H."/>
        </authorList>
    </citation>
    <scope>NUCLEOTIDE SEQUENCE [LARGE SCALE GENOMIC DNA]</scope>
</reference>
<proteinExistence type="inferred from homology"/>
<evidence type="ECO:0000256" key="5">
    <source>
        <dbReference type="ARBA" id="ARBA00013068"/>
    </source>
</evidence>
<comment type="subcellular location">
    <subcellularLocation>
        <location evidence="2">Plastid</location>
        <location evidence="2">Chloroplast</location>
    </subcellularLocation>
</comment>
<evidence type="ECO:0000256" key="8">
    <source>
        <dbReference type="ARBA" id="ARBA00023152"/>
    </source>
</evidence>